<organism evidence="2 3">
    <name type="scientific">Gymnopilus dilepis</name>
    <dbReference type="NCBI Taxonomy" id="231916"/>
    <lineage>
        <taxon>Eukaryota</taxon>
        <taxon>Fungi</taxon>
        <taxon>Dikarya</taxon>
        <taxon>Basidiomycota</taxon>
        <taxon>Agaricomycotina</taxon>
        <taxon>Agaricomycetes</taxon>
        <taxon>Agaricomycetidae</taxon>
        <taxon>Agaricales</taxon>
        <taxon>Agaricineae</taxon>
        <taxon>Hymenogastraceae</taxon>
        <taxon>Gymnopilus</taxon>
    </lineage>
</organism>
<comment type="caution">
    <text evidence="2">The sequence shown here is derived from an EMBL/GenBank/DDBJ whole genome shotgun (WGS) entry which is preliminary data.</text>
</comment>
<gene>
    <name evidence="2" type="ORF">CVT26_000474</name>
</gene>
<reference evidence="2 3" key="1">
    <citation type="journal article" date="2018" name="Evol. Lett.">
        <title>Horizontal gene cluster transfer increased hallucinogenic mushroom diversity.</title>
        <authorList>
            <person name="Reynolds H.T."/>
            <person name="Vijayakumar V."/>
            <person name="Gluck-Thaler E."/>
            <person name="Korotkin H.B."/>
            <person name="Matheny P.B."/>
            <person name="Slot J.C."/>
        </authorList>
    </citation>
    <scope>NUCLEOTIDE SEQUENCE [LARGE SCALE GENOMIC DNA]</scope>
    <source>
        <strain evidence="2 3">SRW20</strain>
    </source>
</reference>
<dbReference type="InterPro" id="IPR015943">
    <property type="entry name" value="WD40/YVTN_repeat-like_dom_sf"/>
</dbReference>
<proteinExistence type="predicted"/>
<feature type="compositionally biased region" description="Low complexity" evidence="1">
    <location>
        <begin position="274"/>
        <end position="289"/>
    </location>
</feature>
<dbReference type="PANTHER" id="PTHR10644">
    <property type="entry name" value="DNA REPAIR/RNA PROCESSING CPSF FAMILY"/>
    <property type="match status" value="1"/>
</dbReference>
<dbReference type="InParanoid" id="A0A409WW33"/>
<keyword evidence="3" id="KW-1185">Reference proteome</keyword>
<dbReference type="InterPro" id="IPR050358">
    <property type="entry name" value="RSE1/DDB1/CFT1"/>
</dbReference>
<dbReference type="EMBL" id="NHYE01004710">
    <property type="protein sequence ID" value="PPQ82730.1"/>
    <property type="molecule type" value="Genomic_DNA"/>
</dbReference>
<sequence length="806" mass="85531">MHSLRQEILPPSGVEFSTTLKLTPSCLSSSPSSSSAISTSNGQSNPASPAPVSPRHAITSRVLCNLIVARSNLLRIFEVREEPAPIDLKAVEERERERERREGGVRRGTEAVEGEVEMDVGGEGFVFVGKPTAQKSTHAPPTITRLYLVKEHRLHGIVTGMEGVRLVSSLEDGLDRLLVSFKDAKIAILEWSDEVHDLITVSIHTYERAPQLLALDTPLFRAQLRLDPLSRCAALSLPKHALAILPFYQAQSDLLEVMDVDVDLDDLDAPPLSANGANGANGHAGANGATKVGSRDARRQPRGDIPYAPSFILDLPAQVDPNLRNVVDFVFLPGFNSPTVAVLYQSELTWTGRLKEYKDTSKLLIFTLDHANQHFPIITAIDSLPYDCLSLLPCPPSIGGVIITTSNALIYVDHQSSSRRAVLPVNGWAARVSDIAGTSVGVGASKEEKERKLTLEGSRSVFVDERTVMVVLRDGTVFPVEIHADGRAVSRLSMPAQPLARTSVPCVVKSLAGGPASGSDSDSEEARKGLVFVGSTVGPSVLVKAGRVEVPLGESEEAGTDVVGAGVSGTEAQSVGASAGAVDLGMDLYDDEDEDLYGVSTKSLPSTSATLPSANAATLAAPGEKKTKTVIQLVMRDALPAYGPITDMAFSLARNGDRPVPELVTTTGSGPTGGFTLFQRDLPVQLKRKIHLIGGARGLWALPVRVREGRGGGVVVEKGLAGTAQGQEVDTMVLSTDGTPSPGLSRIATRVGRHDVSITTRIPGTTIGAGPFFQRTAILHVMTNAIRVLEPGEVPEGIPMTCLSGL</sequence>
<evidence type="ECO:0000256" key="1">
    <source>
        <dbReference type="SAM" id="MobiDB-lite"/>
    </source>
</evidence>
<dbReference type="AlphaFoldDB" id="A0A409WW33"/>
<feature type="region of interest" description="Disordered" evidence="1">
    <location>
        <begin position="273"/>
        <end position="300"/>
    </location>
</feature>
<dbReference type="Gene3D" id="2.130.10.10">
    <property type="entry name" value="YVTN repeat-like/Quinoprotein amine dehydrogenase"/>
    <property type="match status" value="1"/>
</dbReference>
<dbReference type="OrthoDB" id="6109at2759"/>
<evidence type="ECO:0000313" key="2">
    <source>
        <dbReference type="EMBL" id="PPQ82730.1"/>
    </source>
</evidence>
<dbReference type="STRING" id="231916.A0A409WW33"/>
<feature type="compositionally biased region" description="Low complexity" evidence="1">
    <location>
        <begin position="23"/>
        <end position="40"/>
    </location>
</feature>
<name>A0A409WW33_9AGAR</name>
<dbReference type="Proteomes" id="UP000284706">
    <property type="component" value="Unassembled WGS sequence"/>
</dbReference>
<evidence type="ECO:0000313" key="3">
    <source>
        <dbReference type="Proteomes" id="UP000284706"/>
    </source>
</evidence>
<feature type="region of interest" description="Disordered" evidence="1">
    <location>
        <begin position="23"/>
        <end position="54"/>
    </location>
</feature>
<accession>A0A409WW33</accession>
<protein>
    <submittedName>
        <fullName evidence="2">Uncharacterized protein</fullName>
    </submittedName>
</protein>